<feature type="transmembrane region" description="Helical" evidence="7">
    <location>
        <begin position="308"/>
        <end position="327"/>
    </location>
</feature>
<dbReference type="InterPro" id="IPR036259">
    <property type="entry name" value="MFS_trans_sf"/>
</dbReference>
<comment type="similarity">
    <text evidence="6">Belongs to the major facilitator superfamily. Spinster (TC 2.A.1.49) family.</text>
</comment>
<dbReference type="Proteomes" id="UP000694865">
    <property type="component" value="Unplaced"/>
</dbReference>
<keyword evidence="3 7" id="KW-0812">Transmembrane</keyword>
<dbReference type="RefSeq" id="XP_006825413.1">
    <property type="nucleotide sequence ID" value="XM_006825350.1"/>
</dbReference>
<dbReference type="InterPro" id="IPR011701">
    <property type="entry name" value="MFS"/>
</dbReference>
<evidence type="ECO:0000256" key="2">
    <source>
        <dbReference type="ARBA" id="ARBA00022448"/>
    </source>
</evidence>
<keyword evidence="4 7" id="KW-1133">Transmembrane helix</keyword>
<dbReference type="InterPro" id="IPR044770">
    <property type="entry name" value="MFS_spinster-like"/>
</dbReference>
<comment type="subcellular location">
    <subcellularLocation>
        <location evidence="1">Membrane</location>
        <topology evidence="1">Multi-pass membrane protein</topology>
    </subcellularLocation>
</comment>
<evidence type="ECO:0000313" key="9">
    <source>
        <dbReference type="Proteomes" id="UP000694865"/>
    </source>
</evidence>
<evidence type="ECO:0000256" key="6">
    <source>
        <dbReference type="ARBA" id="ARBA00024338"/>
    </source>
</evidence>
<feature type="domain" description="Major facilitator superfamily (MFS) profile" evidence="8">
    <location>
        <begin position="35"/>
        <end position="329"/>
    </location>
</feature>
<feature type="transmembrane region" description="Helical" evidence="7">
    <location>
        <begin position="131"/>
        <end position="149"/>
    </location>
</feature>
<dbReference type="Gene3D" id="1.20.1250.20">
    <property type="entry name" value="MFS general substrate transporter like domains"/>
    <property type="match status" value="1"/>
</dbReference>
<dbReference type="PANTHER" id="PTHR23505">
    <property type="entry name" value="SPINSTER"/>
    <property type="match status" value="1"/>
</dbReference>
<keyword evidence="9" id="KW-1185">Reference proteome</keyword>
<dbReference type="SUPFAM" id="SSF103473">
    <property type="entry name" value="MFS general substrate transporter"/>
    <property type="match status" value="1"/>
</dbReference>
<dbReference type="PROSITE" id="PS50850">
    <property type="entry name" value="MFS"/>
    <property type="match status" value="1"/>
</dbReference>
<evidence type="ECO:0000256" key="3">
    <source>
        <dbReference type="ARBA" id="ARBA00022692"/>
    </source>
</evidence>
<dbReference type="PANTHER" id="PTHR23505:SF79">
    <property type="entry name" value="PROTEIN SPINSTER"/>
    <property type="match status" value="1"/>
</dbReference>
<name>A0ABM0MZH2_SACKO</name>
<accession>A0ABM0MZH2</accession>
<evidence type="ECO:0000256" key="7">
    <source>
        <dbReference type="SAM" id="Phobius"/>
    </source>
</evidence>
<gene>
    <name evidence="10" type="primary">LOC100378938</name>
</gene>
<dbReference type="GeneID" id="100378938"/>
<feature type="transmembrane region" description="Helical" evidence="7">
    <location>
        <begin position="215"/>
        <end position="237"/>
    </location>
</feature>
<evidence type="ECO:0000259" key="8">
    <source>
        <dbReference type="PROSITE" id="PS50850"/>
    </source>
</evidence>
<evidence type="ECO:0000256" key="4">
    <source>
        <dbReference type="ARBA" id="ARBA00022989"/>
    </source>
</evidence>
<sequence length="329" mass="36319">MGQLIGKVFKQTYYEEDDEIPTSESQTSTLRALSSLFILFIVYILNQADRQLLPAVIPAGLACASENESQSCEPDWNTSDWMFSPHCDPNDCIKINTIQHGVLTGAAFVLSYTISGIPIGRIADLSSRTKVLGIGMFFWSAMVLLTGLAKDYWLILLARVGVGIGQASCNPTSYAMISDFFYVNRAKALAFYHSGLYIGSAIGYAAAAANDVICWRWPFFILAFLGFLTVMLVVLFIRDPQPEERILPEPVPNSLKETVHQLFKSKPFLVICLASSVRQIAGYALASWLSTYYARRYHIQPFKYNGTLALIVLFGGGFGTLLGGVTADR</sequence>
<protein>
    <submittedName>
        <fullName evidence="10">Protein spinster homolog 2-like</fullName>
    </submittedName>
</protein>
<evidence type="ECO:0000313" key="10">
    <source>
        <dbReference type="RefSeq" id="XP_006825413.1"/>
    </source>
</evidence>
<feature type="transmembrane region" description="Helical" evidence="7">
    <location>
        <begin position="189"/>
        <end position="209"/>
    </location>
</feature>
<keyword evidence="5 7" id="KW-0472">Membrane</keyword>
<organism evidence="9 10">
    <name type="scientific">Saccoglossus kowalevskii</name>
    <name type="common">Acorn worm</name>
    <dbReference type="NCBI Taxonomy" id="10224"/>
    <lineage>
        <taxon>Eukaryota</taxon>
        <taxon>Metazoa</taxon>
        <taxon>Hemichordata</taxon>
        <taxon>Enteropneusta</taxon>
        <taxon>Harrimaniidae</taxon>
        <taxon>Saccoglossus</taxon>
    </lineage>
</organism>
<keyword evidence="2" id="KW-0813">Transport</keyword>
<dbReference type="Pfam" id="PF07690">
    <property type="entry name" value="MFS_1"/>
    <property type="match status" value="1"/>
</dbReference>
<proteinExistence type="inferred from homology"/>
<evidence type="ECO:0000256" key="1">
    <source>
        <dbReference type="ARBA" id="ARBA00004141"/>
    </source>
</evidence>
<reference evidence="10" key="1">
    <citation type="submission" date="2025-08" db="UniProtKB">
        <authorList>
            <consortium name="RefSeq"/>
        </authorList>
    </citation>
    <scope>IDENTIFICATION</scope>
    <source>
        <tissue evidence="10">Testes</tissue>
    </source>
</reference>
<evidence type="ECO:0000256" key="5">
    <source>
        <dbReference type="ARBA" id="ARBA00023136"/>
    </source>
</evidence>
<dbReference type="InterPro" id="IPR020846">
    <property type="entry name" value="MFS_dom"/>
</dbReference>